<reference evidence="1 2" key="2">
    <citation type="journal article" date="2022" name="Mol. Ecol. Resour.">
        <title>The genomes of chicory, endive, great burdock and yacon provide insights into Asteraceae paleo-polyploidization history and plant inulin production.</title>
        <authorList>
            <person name="Fan W."/>
            <person name="Wang S."/>
            <person name="Wang H."/>
            <person name="Wang A."/>
            <person name="Jiang F."/>
            <person name="Liu H."/>
            <person name="Zhao H."/>
            <person name="Xu D."/>
            <person name="Zhang Y."/>
        </authorList>
    </citation>
    <scope>NUCLEOTIDE SEQUENCE [LARGE SCALE GENOMIC DNA]</scope>
    <source>
        <strain evidence="2">cv. Yunnan</strain>
        <tissue evidence="1">Leaves</tissue>
    </source>
</reference>
<reference evidence="2" key="1">
    <citation type="journal article" date="2022" name="Mol. Ecol. Resour.">
        <title>The genomes of chicory, endive, great burdock and yacon provide insights into Asteraceae palaeo-polyploidization history and plant inulin production.</title>
        <authorList>
            <person name="Fan W."/>
            <person name="Wang S."/>
            <person name="Wang H."/>
            <person name="Wang A."/>
            <person name="Jiang F."/>
            <person name="Liu H."/>
            <person name="Zhao H."/>
            <person name="Xu D."/>
            <person name="Zhang Y."/>
        </authorList>
    </citation>
    <scope>NUCLEOTIDE SEQUENCE [LARGE SCALE GENOMIC DNA]</scope>
    <source>
        <strain evidence="2">cv. Yunnan</strain>
    </source>
</reference>
<protein>
    <submittedName>
        <fullName evidence="1">Uncharacterized protein</fullName>
    </submittedName>
</protein>
<proteinExistence type="predicted"/>
<dbReference type="EMBL" id="CM042023">
    <property type="protein sequence ID" value="KAI3811913.1"/>
    <property type="molecule type" value="Genomic_DNA"/>
</dbReference>
<gene>
    <name evidence="1" type="ORF">L1987_16609</name>
</gene>
<organism evidence="1 2">
    <name type="scientific">Smallanthus sonchifolius</name>
    <dbReference type="NCBI Taxonomy" id="185202"/>
    <lineage>
        <taxon>Eukaryota</taxon>
        <taxon>Viridiplantae</taxon>
        <taxon>Streptophyta</taxon>
        <taxon>Embryophyta</taxon>
        <taxon>Tracheophyta</taxon>
        <taxon>Spermatophyta</taxon>
        <taxon>Magnoliopsida</taxon>
        <taxon>eudicotyledons</taxon>
        <taxon>Gunneridae</taxon>
        <taxon>Pentapetalae</taxon>
        <taxon>asterids</taxon>
        <taxon>campanulids</taxon>
        <taxon>Asterales</taxon>
        <taxon>Asteraceae</taxon>
        <taxon>Asteroideae</taxon>
        <taxon>Heliantheae alliance</taxon>
        <taxon>Millerieae</taxon>
        <taxon>Smallanthus</taxon>
    </lineage>
</organism>
<dbReference type="Proteomes" id="UP001056120">
    <property type="component" value="Linkage Group LG06"/>
</dbReference>
<keyword evidence="2" id="KW-1185">Reference proteome</keyword>
<accession>A0ACB9IUL0</accession>
<evidence type="ECO:0000313" key="1">
    <source>
        <dbReference type="EMBL" id="KAI3811913.1"/>
    </source>
</evidence>
<comment type="caution">
    <text evidence="1">The sequence shown here is derived from an EMBL/GenBank/DDBJ whole genome shotgun (WGS) entry which is preliminary data.</text>
</comment>
<evidence type="ECO:0000313" key="2">
    <source>
        <dbReference type="Proteomes" id="UP001056120"/>
    </source>
</evidence>
<name>A0ACB9IUL0_9ASTR</name>
<sequence length="128" mass="14377">MDQRFGPDDTEDSAFYAELTRQILLLTDEDDDEPQVKNKYVRRFNHRLIGGSGLPSIPGNYFSWSERGEVSVPGWMERLWAANGGGTGVFIPRGGVGRSRRRHNKPKKNNNERSRVHPAAGHKNLGSS</sequence>